<evidence type="ECO:0000313" key="3">
    <source>
        <dbReference type="EMBL" id="NLD31081.1"/>
    </source>
</evidence>
<dbReference type="HAMAP" id="MF_00386">
    <property type="entry name" value="UPF0161_YidD"/>
    <property type="match status" value="1"/>
</dbReference>
<comment type="similarity">
    <text evidence="1">Belongs to the UPF0161 family.</text>
</comment>
<dbReference type="InterPro" id="IPR002696">
    <property type="entry name" value="Membr_insert_effic_factor_YidD"/>
</dbReference>
<gene>
    <name evidence="3" type="primary">yidD</name>
    <name evidence="3" type="ORF">GX662_02305</name>
</gene>
<feature type="compositionally biased region" description="Basic and acidic residues" evidence="2">
    <location>
        <begin position="77"/>
        <end position="94"/>
    </location>
</feature>
<keyword evidence="1" id="KW-0472">Membrane</keyword>
<protein>
    <recommendedName>
        <fullName evidence="1">Putative membrane protein insertion efficiency factor</fullName>
    </recommendedName>
</protein>
<dbReference type="AlphaFoldDB" id="A0A847D172"/>
<keyword evidence="1" id="KW-1003">Cell membrane</keyword>
<proteinExistence type="inferred from homology"/>
<sequence>MKKNFIGLIRGYQRFISPLFPPSCRYYPTCSNYSVQAIQKHGAIKGSIMGISRILRCHPFVKGGYDPVPEQFSIRRNNKEDEHNHSEHEHSHEH</sequence>
<dbReference type="NCBIfam" id="TIGR00278">
    <property type="entry name" value="membrane protein insertion efficiency factor YidD"/>
    <property type="match status" value="1"/>
</dbReference>
<name>A0A847D172_9LACT</name>
<evidence type="ECO:0000256" key="1">
    <source>
        <dbReference type="HAMAP-Rule" id="MF_00386"/>
    </source>
</evidence>
<accession>A0A847D172</accession>
<dbReference type="SMART" id="SM01234">
    <property type="entry name" value="Haemolytic"/>
    <property type="match status" value="1"/>
</dbReference>
<dbReference type="PANTHER" id="PTHR33383:SF1">
    <property type="entry name" value="MEMBRANE PROTEIN INSERTION EFFICIENCY FACTOR-RELATED"/>
    <property type="match status" value="1"/>
</dbReference>
<evidence type="ECO:0000313" key="4">
    <source>
        <dbReference type="Proteomes" id="UP000589373"/>
    </source>
</evidence>
<dbReference type="Pfam" id="PF01809">
    <property type="entry name" value="YidD"/>
    <property type="match status" value="1"/>
</dbReference>
<dbReference type="GO" id="GO:0005886">
    <property type="term" value="C:plasma membrane"/>
    <property type="evidence" value="ECO:0007669"/>
    <property type="project" value="UniProtKB-SubCell"/>
</dbReference>
<dbReference type="Proteomes" id="UP000589373">
    <property type="component" value="Unassembled WGS sequence"/>
</dbReference>
<evidence type="ECO:0000256" key="2">
    <source>
        <dbReference type="SAM" id="MobiDB-lite"/>
    </source>
</evidence>
<feature type="region of interest" description="Disordered" evidence="2">
    <location>
        <begin position="74"/>
        <end position="94"/>
    </location>
</feature>
<comment type="caution">
    <text evidence="3">The sequence shown here is derived from an EMBL/GenBank/DDBJ whole genome shotgun (WGS) entry which is preliminary data.</text>
</comment>
<comment type="function">
    <text evidence="1">Could be involved in insertion of integral membrane proteins into the membrane.</text>
</comment>
<dbReference type="PANTHER" id="PTHR33383">
    <property type="entry name" value="MEMBRANE PROTEIN INSERTION EFFICIENCY FACTOR-RELATED"/>
    <property type="match status" value="1"/>
</dbReference>
<dbReference type="EMBL" id="JAAZCD010000051">
    <property type="protein sequence ID" value="NLD31081.1"/>
    <property type="molecule type" value="Genomic_DNA"/>
</dbReference>
<organism evidence="3 4">
    <name type="scientific">Trichococcus flocculiformis</name>
    <dbReference type="NCBI Taxonomy" id="82803"/>
    <lineage>
        <taxon>Bacteria</taxon>
        <taxon>Bacillati</taxon>
        <taxon>Bacillota</taxon>
        <taxon>Bacilli</taxon>
        <taxon>Lactobacillales</taxon>
        <taxon>Carnobacteriaceae</taxon>
        <taxon>Trichococcus</taxon>
    </lineage>
</organism>
<comment type="subcellular location">
    <subcellularLocation>
        <location evidence="1">Cell membrane</location>
        <topology evidence="1">Peripheral membrane protein</topology>
        <orientation evidence="1">Cytoplasmic side</orientation>
    </subcellularLocation>
</comment>
<reference evidence="3 4" key="1">
    <citation type="journal article" date="2020" name="Biotechnol. Biofuels">
        <title>New insights from the biogas microbiome by comprehensive genome-resolved metagenomics of nearly 1600 species originating from multiple anaerobic digesters.</title>
        <authorList>
            <person name="Campanaro S."/>
            <person name="Treu L."/>
            <person name="Rodriguez-R L.M."/>
            <person name="Kovalovszki A."/>
            <person name="Ziels R.M."/>
            <person name="Maus I."/>
            <person name="Zhu X."/>
            <person name="Kougias P.G."/>
            <person name="Basile A."/>
            <person name="Luo G."/>
            <person name="Schluter A."/>
            <person name="Konstantinidis K.T."/>
            <person name="Angelidaki I."/>
        </authorList>
    </citation>
    <scope>NUCLEOTIDE SEQUENCE [LARGE SCALE GENOMIC DNA]</scope>
    <source>
        <strain evidence="3">AS07pgkLD_105</strain>
    </source>
</reference>
<dbReference type="RefSeq" id="WP_276641768.1">
    <property type="nucleotide sequence ID" value="NZ_JAAZCD010000051.1"/>
</dbReference>